<evidence type="ECO:0000313" key="4">
    <source>
        <dbReference type="Proteomes" id="UP000183760"/>
    </source>
</evidence>
<proteinExistence type="predicted"/>
<feature type="compositionally biased region" description="Low complexity" evidence="1">
    <location>
        <begin position="41"/>
        <end position="52"/>
    </location>
</feature>
<dbReference type="EMBL" id="FOIB01000014">
    <property type="protein sequence ID" value="SEU39865.1"/>
    <property type="molecule type" value="Genomic_DNA"/>
</dbReference>
<evidence type="ECO:0000256" key="2">
    <source>
        <dbReference type="SAM" id="SignalP"/>
    </source>
</evidence>
<gene>
    <name evidence="3" type="ORF">SAMN05443572_114212</name>
</gene>
<reference evidence="3 4" key="1">
    <citation type="submission" date="2016-10" db="EMBL/GenBank/DDBJ databases">
        <authorList>
            <person name="Varghese N."/>
            <person name="Submissions S."/>
        </authorList>
    </citation>
    <scope>NUCLEOTIDE SEQUENCE [LARGE SCALE GENOMIC DNA]</scope>
    <source>
        <strain evidence="3 4">DSM 16525</strain>
    </source>
</reference>
<feature type="chain" id="PRO_5045581581" description="Lipoprotein" evidence="2">
    <location>
        <begin position="30"/>
        <end position="160"/>
    </location>
</feature>
<keyword evidence="4" id="KW-1185">Reference proteome</keyword>
<organism evidence="3 4">
    <name type="scientific">Myxococcus fulvus</name>
    <dbReference type="NCBI Taxonomy" id="33"/>
    <lineage>
        <taxon>Bacteria</taxon>
        <taxon>Pseudomonadati</taxon>
        <taxon>Myxococcota</taxon>
        <taxon>Myxococcia</taxon>
        <taxon>Myxococcales</taxon>
        <taxon>Cystobacterineae</taxon>
        <taxon>Myxococcaceae</taxon>
        <taxon>Myxococcus</taxon>
    </lineage>
</organism>
<feature type="region of interest" description="Disordered" evidence="1">
    <location>
        <begin position="37"/>
        <end position="58"/>
    </location>
</feature>
<evidence type="ECO:0000256" key="1">
    <source>
        <dbReference type="SAM" id="MobiDB-lite"/>
    </source>
</evidence>
<protein>
    <recommendedName>
        <fullName evidence="5">Lipoprotein</fullName>
    </recommendedName>
</protein>
<feature type="signal peptide" evidence="2">
    <location>
        <begin position="1"/>
        <end position="29"/>
    </location>
</feature>
<comment type="caution">
    <text evidence="3">The sequence shown here is derived from an EMBL/GenBank/DDBJ whole genome shotgun (WGS) entry which is preliminary data.</text>
</comment>
<accession>A0ABY1CVG8</accession>
<feature type="region of interest" description="Disordered" evidence="1">
    <location>
        <begin position="74"/>
        <end position="95"/>
    </location>
</feature>
<evidence type="ECO:0008006" key="5">
    <source>
        <dbReference type="Google" id="ProtNLM"/>
    </source>
</evidence>
<name>A0ABY1CVG8_MYXFU</name>
<keyword evidence="2" id="KW-0732">Signal</keyword>
<dbReference type="RefSeq" id="WP_143097476.1">
    <property type="nucleotide sequence ID" value="NZ_BJXR01000046.1"/>
</dbReference>
<dbReference type="Proteomes" id="UP000183760">
    <property type="component" value="Unassembled WGS sequence"/>
</dbReference>
<evidence type="ECO:0000313" key="3">
    <source>
        <dbReference type="EMBL" id="SEU39865.1"/>
    </source>
</evidence>
<sequence length="160" mass="17341">MTRTRWSRWKSLALAVPAMGALLVPAVGAAEIPNNDSREFQQSQSQTDNTTTRASVLPPLNLGGMIGVDVTPTQGQVPIVQGPKVDTQPDPKRTKQISGEVVELGNDVLYIQEDQQGAVIPLDLQALRLTQTPREGQKVVADYQVENETQNLATALQGEK</sequence>